<dbReference type="InterPro" id="IPR036390">
    <property type="entry name" value="WH_DNA-bd_sf"/>
</dbReference>
<dbReference type="Gene3D" id="3.30.450.40">
    <property type="match status" value="1"/>
</dbReference>
<keyword evidence="7" id="KW-1185">Reference proteome</keyword>
<evidence type="ECO:0000259" key="4">
    <source>
        <dbReference type="PROSITE" id="PS51077"/>
    </source>
</evidence>
<dbReference type="InterPro" id="IPR050707">
    <property type="entry name" value="HTH_MetabolicPath_Reg"/>
</dbReference>
<evidence type="ECO:0000256" key="2">
    <source>
        <dbReference type="ARBA" id="ARBA00023125"/>
    </source>
</evidence>
<dbReference type="PROSITE" id="PS51077">
    <property type="entry name" value="HTH_ICLR"/>
    <property type="match status" value="1"/>
</dbReference>
<dbReference type="SUPFAM" id="SSF55781">
    <property type="entry name" value="GAF domain-like"/>
    <property type="match status" value="1"/>
</dbReference>
<evidence type="ECO:0000256" key="1">
    <source>
        <dbReference type="ARBA" id="ARBA00023015"/>
    </source>
</evidence>
<dbReference type="FunFam" id="1.10.10.10:FF:000056">
    <property type="entry name" value="IclR family transcriptional regulator"/>
    <property type="match status" value="1"/>
</dbReference>
<dbReference type="Proteomes" id="UP000029549">
    <property type="component" value="Unassembled WGS sequence"/>
</dbReference>
<dbReference type="GO" id="GO:0003700">
    <property type="term" value="F:DNA-binding transcription factor activity"/>
    <property type="evidence" value="ECO:0007669"/>
    <property type="project" value="TreeGrafter"/>
</dbReference>
<dbReference type="InterPro" id="IPR013658">
    <property type="entry name" value="SGL"/>
</dbReference>
<dbReference type="SUPFAM" id="SSF63829">
    <property type="entry name" value="Calcium-dependent phosphotriesterase"/>
    <property type="match status" value="1"/>
</dbReference>
<feature type="domain" description="IclR-ED" evidence="5">
    <location>
        <begin position="79"/>
        <end position="262"/>
    </location>
</feature>
<dbReference type="Gene3D" id="1.10.10.10">
    <property type="entry name" value="Winged helix-like DNA-binding domain superfamily/Winged helix DNA-binding domain"/>
    <property type="match status" value="1"/>
</dbReference>
<dbReference type="CDD" id="cd00090">
    <property type="entry name" value="HTH_ARSR"/>
    <property type="match status" value="1"/>
</dbReference>
<dbReference type="InterPro" id="IPR014757">
    <property type="entry name" value="Tscrpt_reg_IclR_C"/>
</dbReference>
<dbReference type="InterPro" id="IPR036388">
    <property type="entry name" value="WH-like_DNA-bd_sf"/>
</dbReference>
<dbReference type="SUPFAM" id="SSF46785">
    <property type="entry name" value="Winged helix' DNA-binding domain"/>
    <property type="match status" value="1"/>
</dbReference>
<dbReference type="InterPro" id="IPR011991">
    <property type="entry name" value="ArsR-like_HTH"/>
</dbReference>
<dbReference type="Gene3D" id="2.120.10.30">
    <property type="entry name" value="TolB, C-terminal domain"/>
    <property type="match status" value="1"/>
</dbReference>
<sequence>MGETEKSMSASNGEGTGALEKALDVLEAIGFSADGISQSDLAAQLRLPRTTVYRLLATLVARGLVRRDPQRKIYRLGFRCFEMARNAYLVPDLASAAVMELRALRDITGETTYLATLDGREVISLERCDGAHSQRSAAALGQRKPIHCTSQGKAILSAMSDEMRNELIRDVTLKELTPLTITDRRRLQAEIRITKSRGYAIDDEEIVLGVRCVGAPIVDSAGQVRGAVSVAGPAWRLTRARLELLGPEVADAARRIGAQLQPTNLGKPESSETQVQAISAPWAFHGAHPVVAMSHGVFWADALAPSVRVLQGSSDLTVVQFLPSPIMGLVVQSDTLLVVTESEVASYQFNGEKLTVRPWPHGITQAVCGGLGNTVWASMALPEGGAAIGEVSAEGVLQVQWRLSEGVAAMQFRAEDNALFVTLPESGSVLYLQPGKPAQRRLATVPRGSGKLGGIAFDDEGGVWVALYDGWSVLRITTDGHLDRIVGLPVPCPTDIVFLNEGGRRQLLVTTSRHSTPLDALASAPMSGKLLMVNL</sequence>
<dbReference type="GO" id="GO:0045892">
    <property type="term" value="P:negative regulation of DNA-templated transcription"/>
    <property type="evidence" value="ECO:0007669"/>
    <property type="project" value="TreeGrafter"/>
</dbReference>
<dbReference type="PANTHER" id="PTHR30136">
    <property type="entry name" value="HELIX-TURN-HELIX TRANSCRIPTIONAL REGULATOR, ICLR FAMILY"/>
    <property type="match status" value="1"/>
</dbReference>
<evidence type="ECO:0000313" key="6">
    <source>
        <dbReference type="EMBL" id="KGH08230.1"/>
    </source>
</evidence>
<gene>
    <name evidence="6" type="ORF">P608_18595</name>
</gene>
<comment type="caution">
    <text evidence="6">The sequence shown here is derived from an EMBL/GenBank/DDBJ whole genome shotgun (WGS) entry which is preliminary data.</text>
</comment>
<feature type="domain" description="HTH iclR-type" evidence="4">
    <location>
        <begin position="16"/>
        <end position="78"/>
    </location>
</feature>
<dbReference type="PANTHER" id="PTHR30136:SF24">
    <property type="entry name" value="HTH-TYPE TRANSCRIPTIONAL REPRESSOR ALLR"/>
    <property type="match status" value="1"/>
</dbReference>
<evidence type="ECO:0000256" key="3">
    <source>
        <dbReference type="ARBA" id="ARBA00023163"/>
    </source>
</evidence>
<name>A0A0E3BXI7_9BURK</name>
<evidence type="ECO:0000259" key="5">
    <source>
        <dbReference type="PROSITE" id="PS51078"/>
    </source>
</evidence>
<reference evidence="6 7" key="1">
    <citation type="submission" date="2013-09" db="EMBL/GenBank/DDBJ databases">
        <title>High correlation between genotypes and phenotypes of environmental bacteria Comamonas testosteroni strains.</title>
        <authorList>
            <person name="Liu L."/>
            <person name="Zhu W."/>
            <person name="Xia X."/>
            <person name="Xu B."/>
            <person name="Luo M."/>
            <person name="Wang G."/>
        </authorList>
    </citation>
    <scope>NUCLEOTIDE SEQUENCE [LARGE SCALE GENOMIC DNA]</scope>
    <source>
        <strain evidence="6 7">DF2</strain>
    </source>
</reference>
<proteinExistence type="predicted"/>
<accession>A0A0E3BXI7</accession>
<dbReference type="InterPro" id="IPR005471">
    <property type="entry name" value="Tscrpt_reg_IclR_N"/>
</dbReference>
<organism evidence="6 7">
    <name type="scientific">Comamonas thiooxydans</name>
    <dbReference type="NCBI Taxonomy" id="363952"/>
    <lineage>
        <taxon>Bacteria</taxon>
        <taxon>Pseudomonadati</taxon>
        <taxon>Pseudomonadota</taxon>
        <taxon>Betaproteobacteria</taxon>
        <taxon>Burkholderiales</taxon>
        <taxon>Comamonadaceae</taxon>
        <taxon>Comamonas</taxon>
    </lineage>
</organism>
<keyword evidence="2" id="KW-0238">DNA-binding</keyword>
<dbReference type="SMART" id="SM00346">
    <property type="entry name" value="HTH_ICLR"/>
    <property type="match status" value="1"/>
</dbReference>
<evidence type="ECO:0000313" key="7">
    <source>
        <dbReference type="Proteomes" id="UP000029549"/>
    </source>
</evidence>
<dbReference type="Pfam" id="PF01614">
    <property type="entry name" value="IclR_C"/>
    <property type="match status" value="1"/>
</dbReference>
<dbReference type="InterPro" id="IPR011042">
    <property type="entry name" value="6-blade_b-propeller_TolB-like"/>
</dbReference>
<dbReference type="EMBL" id="AWTP01000125">
    <property type="protein sequence ID" value="KGH08230.1"/>
    <property type="molecule type" value="Genomic_DNA"/>
</dbReference>
<protein>
    <submittedName>
        <fullName evidence="6">IclR family transcriptional regulator</fullName>
    </submittedName>
</protein>
<keyword evidence="3" id="KW-0804">Transcription</keyword>
<dbReference type="Pfam" id="PF08450">
    <property type="entry name" value="SGL"/>
    <property type="match status" value="1"/>
</dbReference>
<dbReference type="PROSITE" id="PS51078">
    <property type="entry name" value="ICLR_ED"/>
    <property type="match status" value="1"/>
</dbReference>
<dbReference type="AlphaFoldDB" id="A0A0E3BXI7"/>
<dbReference type="GO" id="GO:0003677">
    <property type="term" value="F:DNA binding"/>
    <property type="evidence" value="ECO:0007669"/>
    <property type="project" value="UniProtKB-KW"/>
</dbReference>
<dbReference type="Pfam" id="PF09339">
    <property type="entry name" value="HTH_IclR"/>
    <property type="match status" value="1"/>
</dbReference>
<keyword evidence="1" id="KW-0805">Transcription regulation</keyword>
<dbReference type="InterPro" id="IPR029016">
    <property type="entry name" value="GAF-like_dom_sf"/>
</dbReference>